<dbReference type="SFLD" id="SFLDG01129">
    <property type="entry name" value="C1.5:_HAD__Beta-PGM__Phosphata"/>
    <property type="match status" value="1"/>
</dbReference>
<accession>A0A2Z4FGE6</accession>
<dbReference type="InterPro" id="IPR036412">
    <property type="entry name" value="HAD-like_sf"/>
</dbReference>
<dbReference type="EC" id="3.1.3.77" evidence="4"/>
<keyword evidence="1 4" id="KW-0028">Amino-acid biosynthesis</keyword>
<evidence type="ECO:0000256" key="4">
    <source>
        <dbReference type="HAMAP-Rule" id="MF_01681"/>
    </source>
</evidence>
<evidence type="ECO:0000256" key="1">
    <source>
        <dbReference type="ARBA" id="ARBA00022605"/>
    </source>
</evidence>
<comment type="similarity">
    <text evidence="4">Belongs to the HAD-like hydrolase superfamily. MasA/MtnC family.</text>
</comment>
<dbReference type="PANTHER" id="PTHR20371:SF1">
    <property type="entry name" value="ENOLASE-PHOSPHATASE E1"/>
    <property type="match status" value="1"/>
</dbReference>
<evidence type="ECO:0000256" key="3">
    <source>
        <dbReference type="ARBA" id="ARBA00023167"/>
    </source>
</evidence>
<dbReference type="OrthoDB" id="9797416at2"/>
<organism evidence="5 6">
    <name type="scientific">Bradymonas sediminis</name>
    <dbReference type="NCBI Taxonomy" id="1548548"/>
    <lineage>
        <taxon>Bacteria</taxon>
        <taxon>Deltaproteobacteria</taxon>
        <taxon>Bradymonadales</taxon>
        <taxon>Bradymonadaceae</taxon>
        <taxon>Bradymonas</taxon>
    </lineage>
</organism>
<reference evidence="5 6" key="1">
    <citation type="submission" date="2018-06" db="EMBL/GenBank/DDBJ databases">
        <title>Lujinxingia sediminis gen. nov. sp. nov., a new facultative anaerobic member of the class Deltaproteobacteria, and proposal of Lujinxingaceae fam. nov.</title>
        <authorList>
            <person name="Guo L.-Y."/>
            <person name="Li C.-M."/>
            <person name="Wang S."/>
            <person name="Du Z.-J."/>
        </authorList>
    </citation>
    <scope>NUCLEOTIDE SEQUENCE [LARGE SCALE GENOMIC DNA]</scope>
    <source>
        <strain evidence="5 6">FA350</strain>
    </source>
</reference>
<dbReference type="FunFam" id="3.40.50.1000:FF:000079">
    <property type="entry name" value="Enolase-phosphatase E1"/>
    <property type="match status" value="1"/>
</dbReference>
<keyword evidence="4" id="KW-0479">Metal-binding</keyword>
<dbReference type="InterPro" id="IPR023214">
    <property type="entry name" value="HAD_sf"/>
</dbReference>
<dbReference type="NCBIfam" id="TIGR01691">
    <property type="entry name" value="enolase-ppase"/>
    <property type="match status" value="1"/>
</dbReference>
<keyword evidence="4" id="KW-0460">Magnesium</keyword>
<evidence type="ECO:0000313" key="5">
    <source>
        <dbReference type="EMBL" id="AWV87804.1"/>
    </source>
</evidence>
<gene>
    <name evidence="4 5" type="primary">mtnC</name>
    <name evidence="5" type="ORF">DN745_00025</name>
</gene>
<comment type="cofactor">
    <cofactor evidence="4">
        <name>Mg(2+)</name>
        <dbReference type="ChEBI" id="CHEBI:18420"/>
    </cofactor>
    <text evidence="4">Binds 1 Mg(2+) ion per subunit.</text>
</comment>
<dbReference type="SFLD" id="SFLDF00044">
    <property type="entry name" value="enolase-phosphatase"/>
    <property type="match status" value="1"/>
</dbReference>
<name>A0A2Z4FGE6_9DELT</name>
<comment type="pathway">
    <text evidence="4">Amino-acid biosynthesis; L-methionine biosynthesis via salvage pathway; L-methionine from S-methyl-5-thio-alpha-D-ribose 1-phosphate: step 4/6.</text>
</comment>
<dbReference type="GO" id="GO:0043874">
    <property type="term" value="F:acireductone synthase activity"/>
    <property type="evidence" value="ECO:0007669"/>
    <property type="project" value="UniProtKB-EC"/>
</dbReference>
<dbReference type="Proteomes" id="UP000249799">
    <property type="component" value="Chromosome"/>
</dbReference>
<proteinExistence type="inferred from homology"/>
<dbReference type="PANTHER" id="PTHR20371">
    <property type="entry name" value="ENOLASE-PHOSPHATASE E1"/>
    <property type="match status" value="1"/>
</dbReference>
<protein>
    <recommendedName>
        <fullName evidence="4">Enolase-phosphatase E1</fullName>
        <ecNumber evidence="4">3.1.3.77</ecNumber>
    </recommendedName>
    <alternativeName>
        <fullName evidence="4">2,3-diketo-5-methylthio-1-phosphopentane phosphatase</fullName>
    </alternativeName>
</protein>
<dbReference type="SFLD" id="SFLDS00003">
    <property type="entry name" value="Haloacid_Dehalogenase"/>
    <property type="match status" value="1"/>
</dbReference>
<dbReference type="InterPro" id="IPR006439">
    <property type="entry name" value="HAD-SF_hydro_IA"/>
</dbReference>
<dbReference type="AlphaFoldDB" id="A0A2Z4FGE6"/>
<dbReference type="NCBIfam" id="TIGR01549">
    <property type="entry name" value="HAD-SF-IA-v1"/>
    <property type="match status" value="1"/>
</dbReference>
<dbReference type="Pfam" id="PF00702">
    <property type="entry name" value="Hydrolase"/>
    <property type="match status" value="1"/>
</dbReference>
<comment type="subunit">
    <text evidence="4">Monomer.</text>
</comment>
<dbReference type="Gene3D" id="1.10.720.60">
    <property type="match status" value="1"/>
</dbReference>
<evidence type="ECO:0000256" key="2">
    <source>
        <dbReference type="ARBA" id="ARBA00022801"/>
    </source>
</evidence>
<dbReference type="SUPFAM" id="SSF56784">
    <property type="entry name" value="HAD-like"/>
    <property type="match status" value="1"/>
</dbReference>
<dbReference type="HAMAP" id="MF_01681">
    <property type="entry name" value="Salvage_MtnC"/>
    <property type="match status" value="1"/>
</dbReference>
<dbReference type="UniPathway" id="UPA00904">
    <property type="reaction ID" value="UER00876"/>
</dbReference>
<sequence>MYLSIVPLEVFLSESFPYKGVLLDIEGTTTPVTFVYDVLFPYARRAMQGYLEAHWDAPGFQELKQQILANIAEINAGAAGEGAPEVDAAASGEALRAAVMEHLKWQMSKDQKNSPLKALQGRMWRAGYEDGELNAPVYADVVEALSAWQAQGTPVYIYSSGSVPAQILLFKYSEHGDLGGYLSGYFDTKTGPKKEADSYTKICEEVGVEPAAMLFVTDNIDEAKAADRAGLKVAVAKRPGNAPIEVEHGFDVIETFGPISPA</sequence>
<dbReference type="GO" id="GO:0043716">
    <property type="term" value="F:2-hydroxy-3-keto-5-methylthiopentenyl-1-phosphate phosphatase activity"/>
    <property type="evidence" value="ECO:0007669"/>
    <property type="project" value="UniProtKB-UniRule"/>
</dbReference>
<keyword evidence="3 4" id="KW-0486">Methionine biosynthesis</keyword>
<comment type="pathway">
    <text evidence="4">Amino-acid biosynthesis; L-methionine biosynthesis via salvage pathway; L-methionine from S-methyl-5-thio-alpha-D-ribose 1-phosphate: step 3/6.</text>
</comment>
<dbReference type="Gene3D" id="3.40.50.1000">
    <property type="entry name" value="HAD superfamily/HAD-like"/>
    <property type="match status" value="1"/>
</dbReference>
<dbReference type="GO" id="GO:0019509">
    <property type="term" value="P:L-methionine salvage from methylthioadenosine"/>
    <property type="evidence" value="ECO:0007669"/>
    <property type="project" value="UniProtKB-UniRule"/>
</dbReference>
<comment type="catalytic activity">
    <reaction evidence="4">
        <text>5-methylsulfanyl-2,3-dioxopentyl phosphate + H2O = 1,2-dihydroxy-5-(methylsulfanyl)pent-1-en-3-one + phosphate</text>
        <dbReference type="Rhea" id="RHEA:21700"/>
        <dbReference type="ChEBI" id="CHEBI:15377"/>
        <dbReference type="ChEBI" id="CHEBI:43474"/>
        <dbReference type="ChEBI" id="CHEBI:49252"/>
        <dbReference type="ChEBI" id="CHEBI:58828"/>
        <dbReference type="EC" id="3.1.3.77"/>
    </reaction>
</comment>
<dbReference type="KEGG" id="bsed:DN745_00025"/>
<dbReference type="InterPro" id="IPR023943">
    <property type="entry name" value="Enolase-ppase_E1"/>
</dbReference>
<dbReference type="GO" id="GO:0000287">
    <property type="term" value="F:magnesium ion binding"/>
    <property type="evidence" value="ECO:0007669"/>
    <property type="project" value="UniProtKB-UniRule"/>
</dbReference>
<dbReference type="SFLD" id="SFLDG01133">
    <property type="entry name" value="C1.5.4:_Enolase-phosphatase_Li"/>
    <property type="match status" value="1"/>
</dbReference>
<dbReference type="EMBL" id="CP030032">
    <property type="protein sequence ID" value="AWV87804.1"/>
    <property type="molecule type" value="Genomic_DNA"/>
</dbReference>
<keyword evidence="2 4" id="KW-0378">Hydrolase</keyword>
<dbReference type="CDD" id="cd01629">
    <property type="entry name" value="HAD_EP"/>
    <property type="match status" value="1"/>
</dbReference>
<comment type="function">
    <text evidence="4">Bifunctional enzyme that catalyzes the enolization of 2,3-diketo-5-methylthiopentyl-1-phosphate (DK-MTP-1-P) into the intermediate 2-hydroxy-3-keto-5-methylthiopentenyl-1-phosphate (HK-MTPenyl-1-P), which is then dephosphorylated to form the acireductone 1,2-dihydroxy-3-keto-5-methylthiopentene (DHK-MTPene).</text>
</comment>
<dbReference type="GO" id="GO:0043715">
    <property type="term" value="F:2,3-diketo-5-methylthiopentyl-1-phosphate enolase activity"/>
    <property type="evidence" value="ECO:0007669"/>
    <property type="project" value="UniProtKB-UniRule"/>
</dbReference>
<keyword evidence="6" id="KW-1185">Reference proteome</keyword>
<evidence type="ECO:0000313" key="6">
    <source>
        <dbReference type="Proteomes" id="UP000249799"/>
    </source>
</evidence>